<feature type="transmembrane region" description="Helical" evidence="5">
    <location>
        <begin position="29"/>
        <end position="50"/>
    </location>
</feature>
<sequence>MASLPPDYQTLQYSPVANASGRRFWGIGFLWFVPFLGAVLAPILLGVFAAQNRRHPDALVRENSRWAANWAITVTLVAAIGAALVVSNAIVGLVLTGDIRTSGGMSPLLLVADLVIWAAWIAHLAVSIVGVSSADTRVVNPKIAIPFIPAAR</sequence>
<name>A0ABY2I842_9MICO</name>
<feature type="transmembrane region" description="Helical" evidence="5">
    <location>
        <begin position="70"/>
        <end position="96"/>
    </location>
</feature>
<accession>A0ABY2I842</accession>
<keyword evidence="3 5" id="KW-1133">Transmembrane helix</keyword>
<evidence type="ECO:0000313" key="7">
    <source>
        <dbReference type="Proteomes" id="UP000297608"/>
    </source>
</evidence>
<evidence type="ECO:0000256" key="5">
    <source>
        <dbReference type="SAM" id="Phobius"/>
    </source>
</evidence>
<comment type="subcellular location">
    <subcellularLocation>
        <location evidence="1">Membrane</location>
        <topology evidence="1">Multi-pass membrane protein</topology>
    </subcellularLocation>
</comment>
<gene>
    <name evidence="6" type="ORF">E3O44_17285</name>
</gene>
<comment type="caution">
    <text evidence="6">The sequence shown here is derived from an EMBL/GenBank/DDBJ whole genome shotgun (WGS) entry which is preliminary data.</text>
</comment>
<evidence type="ECO:0000256" key="2">
    <source>
        <dbReference type="ARBA" id="ARBA00022692"/>
    </source>
</evidence>
<keyword evidence="2 5" id="KW-0812">Transmembrane</keyword>
<evidence type="ECO:0008006" key="8">
    <source>
        <dbReference type="Google" id="ProtNLM"/>
    </source>
</evidence>
<protein>
    <recommendedName>
        <fullName evidence="8">DUF4870 domain-containing protein</fullName>
    </recommendedName>
</protein>
<reference evidence="6 7" key="1">
    <citation type="submission" date="2019-03" db="EMBL/GenBank/DDBJ databases">
        <title>Genomics of glacier-inhabiting Cryobacterium strains.</title>
        <authorList>
            <person name="Liu Q."/>
            <person name="Xin Y.-H."/>
        </authorList>
    </citation>
    <scope>NUCLEOTIDE SEQUENCE [LARGE SCALE GENOMIC DNA]</scope>
    <source>
        <strain evidence="6 7">MDB2-B</strain>
    </source>
</reference>
<keyword evidence="7" id="KW-1185">Reference proteome</keyword>
<dbReference type="RefSeq" id="WP_134536121.1">
    <property type="nucleotide sequence ID" value="NZ_SOFG01000024.1"/>
</dbReference>
<evidence type="ECO:0000313" key="6">
    <source>
        <dbReference type="EMBL" id="TFB83624.1"/>
    </source>
</evidence>
<feature type="transmembrane region" description="Helical" evidence="5">
    <location>
        <begin position="108"/>
        <end position="131"/>
    </location>
</feature>
<evidence type="ECO:0000256" key="4">
    <source>
        <dbReference type="ARBA" id="ARBA00023136"/>
    </source>
</evidence>
<evidence type="ECO:0000256" key="3">
    <source>
        <dbReference type="ARBA" id="ARBA00022989"/>
    </source>
</evidence>
<dbReference type="InterPro" id="IPR019109">
    <property type="entry name" value="MamF_MmsF"/>
</dbReference>
<proteinExistence type="predicted"/>
<evidence type="ECO:0000256" key="1">
    <source>
        <dbReference type="ARBA" id="ARBA00004141"/>
    </source>
</evidence>
<dbReference type="Pfam" id="PF09685">
    <property type="entry name" value="MamF_MmsF"/>
    <property type="match status" value="1"/>
</dbReference>
<organism evidence="6 7">
    <name type="scientific">Cryobacterium algoricola</name>
    <dbReference type="NCBI Taxonomy" id="1259183"/>
    <lineage>
        <taxon>Bacteria</taxon>
        <taxon>Bacillati</taxon>
        <taxon>Actinomycetota</taxon>
        <taxon>Actinomycetes</taxon>
        <taxon>Micrococcales</taxon>
        <taxon>Microbacteriaceae</taxon>
        <taxon>Cryobacterium</taxon>
    </lineage>
</organism>
<dbReference type="Proteomes" id="UP000297608">
    <property type="component" value="Unassembled WGS sequence"/>
</dbReference>
<dbReference type="EMBL" id="SOFG01000024">
    <property type="protein sequence ID" value="TFB83624.1"/>
    <property type="molecule type" value="Genomic_DNA"/>
</dbReference>
<keyword evidence="4 5" id="KW-0472">Membrane</keyword>